<dbReference type="InterPro" id="IPR011006">
    <property type="entry name" value="CheY-like_superfamily"/>
</dbReference>
<evidence type="ECO:0000259" key="3">
    <source>
        <dbReference type="PROSITE" id="PS51833"/>
    </source>
</evidence>
<feature type="domain" description="Response regulatory" evidence="2">
    <location>
        <begin position="10"/>
        <end position="127"/>
    </location>
</feature>
<evidence type="ECO:0000313" key="4">
    <source>
        <dbReference type="EMBL" id="UXH38165.1"/>
    </source>
</evidence>
<dbReference type="SUPFAM" id="SSF109604">
    <property type="entry name" value="HD-domain/PDEase-like"/>
    <property type="match status" value="1"/>
</dbReference>
<feature type="domain" description="HDOD" evidence="3">
    <location>
        <begin position="160"/>
        <end position="349"/>
    </location>
</feature>
<gene>
    <name evidence="4" type="ORF">N5C08_14275</name>
</gene>
<dbReference type="Pfam" id="PF08668">
    <property type="entry name" value="HDOD"/>
    <property type="match status" value="1"/>
</dbReference>
<dbReference type="EMBL" id="CP104557">
    <property type="protein sequence ID" value="UXH38165.1"/>
    <property type="molecule type" value="Genomic_DNA"/>
</dbReference>
<dbReference type="InterPro" id="IPR013976">
    <property type="entry name" value="HDOD"/>
</dbReference>
<dbReference type="Gene3D" id="1.10.3210.10">
    <property type="entry name" value="Hypothetical protein af1432"/>
    <property type="match status" value="1"/>
</dbReference>
<protein>
    <submittedName>
        <fullName evidence="4">Response regulator</fullName>
    </submittedName>
</protein>
<proteinExistence type="predicted"/>
<reference evidence="4" key="1">
    <citation type="submission" date="2022-09" db="EMBL/GenBank/DDBJ databases">
        <title>Complete genome sequence of Pseudomonas promysalinigenes strain RL-WG26, a newly isolated PGPR with the potential for plant salinity stress alleviation.</title>
        <authorList>
            <person name="Ren L."/>
            <person name="Wang G."/>
            <person name="Hu H."/>
        </authorList>
    </citation>
    <scope>NUCLEOTIDE SEQUENCE</scope>
    <source>
        <strain evidence="4">RL-WG26</strain>
    </source>
</reference>
<dbReference type="InterPro" id="IPR052340">
    <property type="entry name" value="RNase_Y/CdgJ"/>
</dbReference>
<name>A0ABY6AGZ8_9PSED</name>
<dbReference type="InterPro" id="IPR001789">
    <property type="entry name" value="Sig_transdc_resp-reg_receiver"/>
</dbReference>
<dbReference type="Pfam" id="PF00072">
    <property type="entry name" value="Response_reg"/>
    <property type="match status" value="1"/>
</dbReference>
<dbReference type="SMART" id="SM00448">
    <property type="entry name" value="REC"/>
    <property type="match status" value="1"/>
</dbReference>
<dbReference type="PANTHER" id="PTHR33525">
    <property type="match status" value="1"/>
</dbReference>
<organism evidence="4 5">
    <name type="scientific">Pseudomonas promysalinigenes</name>
    <dbReference type="NCBI Taxonomy" id="485898"/>
    <lineage>
        <taxon>Bacteria</taxon>
        <taxon>Pseudomonadati</taxon>
        <taxon>Pseudomonadota</taxon>
        <taxon>Gammaproteobacteria</taxon>
        <taxon>Pseudomonadales</taxon>
        <taxon>Pseudomonadaceae</taxon>
        <taxon>Pseudomonas</taxon>
    </lineage>
</organism>
<sequence>MNATERFSPRVVIAESDPWVREMLREIVRSVRCDVRLKVCRDGSEALSALAIKADLVIAGRELPDIDGLDLLREVRTRGDEMPLPFILMSERSDIASVRETLPYNPTAYLSKPLDLAGFRKRLEHLLLEPGEQIQCPALSAQPSVSLSVFLKQRRALADGGALFVDVQTVLQRASTGNGLDLRELEEQLRNDPQISGVLIAAANSAAMYRNAPVQRLPQALNVLGGAHSMNLILGLALNRSAHLSDPLLTQYAQHFLDISLQVAEAARALARMLNLDQDRCYLAGLLHRLGDLAVLRSLQEWGMAGGELDDELVQLSLQEHAAPYGSALRVRWRVPHQLRQLVAAIYHLGGGVYSQEVLVMNLAAQLAGSVPTENNEQIAGSVAARLLKISLADLDSLREPPTLSAVNEQGQGQLQS</sequence>
<accession>A0ABY6AGZ8</accession>
<evidence type="ECO:0000313" key="5">
    <source>
        <dbReference type="Proteomes" id="UP001064504"/>
    </source>
</evidence>
<dbReference type="PROSITE" id="PS51833">
    <property type="entry name" value="HDOD"/>
    <property type="match status" value="1"/>
</dbReference>
<evidence type="ECO:0000259" key="2">
    <source>
        <dbReference type="PROSITE" id="PS50110"/>
    </source>
</evidence>
<dbReference type="RefSeq" id="WP_261743586.1">
    <property type="nucleotide sequence ID" value="NZ_CP104557.1"/>
</dbReference>
<dbReference type="PROSITE" id="PS50110">
    <property type="entry name" value="RESPONSE_REGULATORY"/>
    <property type="match status" value="1"/>
</dbReference>
<dbReference type="SUPFAM" id="SSF52172">
    <property type="entry name" value="CheY-like"/>
    <property type="match status" value="1"/>
</dbReference>
<dbReference type="PANTHER" id="PTHR33525:SF3">
    <property type="entry name" value="RIBONUCLEASE Y"/>
    <property type="match status" value="1"/>
</dbReference>
<dbReference type="Proteomes" id="UP001064504">
    <property type="component" value="Chromosome"/>
</dbReference>
<evidence type="ECO:0000256" key="1">
    <source>
        <dbReference type="PROSITE-ProRule" id="PRU00169"/>
    </source>
</evidence>
<comment type="caution">
    <text evidence="1">Lacks conserved residue(s) required for the propagation of feature annotation.</text>
</comment>
<dbReference type="Gene3D" id="3.40.50.2300">
    <property type="match status" value="1"/>
</dbReference>
<keyword evidence="5" id="KW-1185">Reference proteome</keyword>